<keyword evidence="9" id="KW-1185">Reference proteome</keyword>
<feature type="domain" description="Neutral/alkaline non-lysosomal ceramidase C-terminal" evidence="7">
    <location>
        <begin position="540"/>
        <end position="713"/>
    </location>
</feature>
<dbReference type="Pfam" id="PF04734">
    <property type="entry name" value="Ceramidase_alk"/>
    <property type="match status" value="1"/>
</dbReference>
<dbReference type="PANTHER" id="PTHR12670:SF1">
    <property type="entry name" value="NEUTRAL CERAMIDASE"/>
    <property type="match status" value="1"/>
</dbReference>
<dbReference type="GO" id="GO:0017040">
    <property type="term" value="F:N-acylsphingosine amidohydrolase activity"/>
    <property type="evidence" value="ECO:0007669"/>
    <property type="project" value="UniProtKB-UniRule"/>
</dbReference>
<dbReference type="GO" id="GO:0016020">
    <property type="term" value="C:membrane"/>
    <property type="evidence" value="ECO:0007669"/>
    <property type="project" value="GOC"/>
</dbReference>
<feature type="domain" description="Neutral/alkaline non-lysosomal ceramidase N-terminal" evidence="6">
    <location>
        <begin position="29"/>
        <end position="538"/>
    </location>
</feature>
<evidence type="ECO:0000313" key="8">
    <source>
        <dbReference type="EMBL" id="KAI9251759.1"/>
    </source>
</evidence>
<dbReference type="GO" id="GO:0046872">
    <property type="term" value="F:metal ion binding"/>
    <property type="evidence" value="ECO:0007669"/>
    <property type="project" value="UniProtKB-KW"/>
</dbReference>
<feature type="binding site" evidence="4">
    <location>
        <position position="509"/>
    </location>
    <ligand>
        <name>Zn(2+)</name>
        <dbReference type="ChEBI" id="CHEBI:29105"/>
    </ligand>
</feature>
<evidence type="ECO:0000256" key="4">
    <source>
        <dbReference type="PIRSR" id="PIRSR606823-2"/>
    </source>
</evidence>
<keyword evidence="4" id="KW-0862">Zinc</keyword>
<feature type="binding site" evidence="4">
    <location>
        <position position="230"/>
    </location>
    <ligand>
        <name>Zn(2+)</name>
        <dbReference type="ChEBI" id="CHEBI:29105"/>
    </ligand>
</feature>
<evidence type="ECO:0000259" key="6">
    <source>
        <dbReference type="Pfam" id="PF04734"/>
    </source>
</evidence>
<evidence type="ECO:0000256" key="5">
    <source>
        <dbReference type="RuleBase" id="RU366019"/>
    </source>
</evidence>
<protein>
    <recommendedName>
        <fullName evidence="5">Neutral ceramidase</fullName>
        <ecNumber evidence="5">3.5.1.23</ecNumber>
    </recommendedName>
</protein>
<dbReference type="EMBL" id="JAIXMP010000029">
    <property type="protein sequence ID" value="KAI9251759.1"/>
    <property type="molecule type" value="Genomic_DNA"/>
</dbReference>
<keyword evidence="2 5" id="KW-0378">Hydrolase</keyword>
<keyword evidence="4" id="KW-0479">Metal-binding</keyword>
<accession>A0AAD5P9S9</accession>
<dbReference type="GO" id="GO:0005576">
    <property type="term" value="C:extracellular region"/>
    <property type="evidence" value="ECO:0007669"/>
    <property type="project" value="TreeGrafter"/>
</dbReference>
<feature type="binding site" evidence="4">
    <location>
        <position position="468"/>
    </location>
    <ligand>
        <name>Zn(2+)</name>
        <dbReference type="ChEBI" id="CHEBI:29105"/>
    </ligand>
</feature>
<dbReference type="InterPro" id="IPR031329">
    <property type="entry name" value="NEUT/ALK_ceramidase_N"/>
</dbReference>
<dbReference type="AlphaFoldDB" id="A0AAD5P9S9"/>
<dbReference type="InterPro" id="IPR006823">
    <property type="entry name" value="Ceramidase_alk"/>
</dbReference>
<dbReference type="GO" id="GO:0046514">
    <property type="term" value="P:ceramide catabolic process"/>
    <property type="evidence" value="ECO:0007669"/>
    <property type="project" value="InterPro"/>
</dbReference>
<gene>
    <name evidence="8" type="ORF">BDA99DRAFT_521116</name>
</gene>
<keyword evidence="5" id="KW-0443">Lipid metabolism</keyword>
<evidence type="ECO:0000256" key="2">
    <source>
        <dbReference type="ARBA" id="ARBA00022801"/>
    </source>
</evidence>
<dbReference type="EC" id="3.5.1.23" evidence="5"/>
<dbReference type="GO" id="GO:0046512">
    <property type="term" value="P:sphingosine biosynthetic process"/>
    <property type="evidence" value="ECO:0007669"/>
    <property type="project" value="TreeGrafter"/>
</dbReference>
<comment type="cofactor">
    <cofactor evidence="4">
        <name>Zn(2+)</name>
        <dbReference type="ChEBI" id="CHEBI:29105"/>
    </cofactor>
    <text evidence="4">Binds 1 zinc ion per subunit.</text>
</comment>
<dbReference type="PANTHER" id="PTHR12670">
    <property type="entry name" value="CERAMIDASE"/>
    <property type="match status" value="1"/>
</dbReference>
<dbReference type="InterPro" id="IPR038445">
    <property type="entry name" value="NCDase_C_sf"/>
</dbReference>
<name>A0AAD5P9S9_9FUNG</name>
<proteinExistence type="inferred from homology"/>
<comment type="caution">
    <text evidence="8">The sequence shown here is derived from an EMBL/GenBank/DDBJ whole genome shotgun (WGS) entry which is preliminary data.</text>
</comment>
<dbReference type="Gene3D" id="2.60.40.2300">
    <property type="entry name" value="Neutral/alkaline non-lysosomal ceramidase, C-terminal domain"/>
    <property type="match status" value="1"/>
</dbReference>
<evidence type="ECO:0000313" key="9">
    <source>
        <dbReference type="Proteomes" id="UP001209540"/>
    </source>
</evidence>
<comment type="similarity">
    <text evidence="1 5">Belongs to the neutral ceramidase family.</text>
</comment>
<dbReference type="GO" id="GO:0042759">
    <property type="term" value="P:long-chain fatty acid biosynthetic process"/>
    <property type="evidence" value="ECO:0007669"/>
    <property type="project" value="TreeGrafter"/>
</dbReference>
<feature type="active site" description="Nucleophile" evidence="3">
    <location>
        <position position="282"/>
    </location>
</feature>
<organism evidence="8 9">
    <name type="scientific">Phascolomyces articulosus</name>
    <dbReference type="NCBI Taxonomy" id="60185"/>
    <lineage>
        <taxon>Eukaryota</taxon>
        <taxon>Fungi</taxon>
        <taxon>Fungi incertae sedis</taxon>
        <taxon>Mucoromycota</taxon>
        <taxon>Mucoromycotina</taxon>
        <taxon>Mucoromycetes</taxon>
        <taxon>Mucorales</taxon>
        <taxon>Lichtheimiaceae</taxon>
        <taxon>Phascolomyces</taxon>
    </lineage>
</organism>
<comment type="catalytic activity">
    <reaction evidence="5">
        <text>an N-acylsphing-4-enine + H2O = sphing-4-enine + a fatty acid</text>
        <dbReference type="Rhea" id="RHEA:20856"/>
        <dbReference type="ChEBI" id="CHEBI:15377"/>
        <dbReference type="ChEBI" id="CHEBI:28868"/>
        <dbReference type="ChEBI" id="CHEBI:52639"/>
        <dbReference type="ChEBI" id="CHEBI:57756"/>
        <dbReference type="EC" id="3.5.1.23"/>
    </reaction>
</comment>
<evidence type="ECO:0000259" key="7">
    <source>
        <dbReference type="Pfam" id="PF17048"/>
    </source>
</evidence>
<dbReference type="Pfam" id="PF17048">
    <property type="entry name" value="Ceramidse_alk_C"/>
    <property type="match status" value="1"/>
</dbReference>
<reference evidence="8" key="2">
    <citation type="submission" date="2023-02" db="EMBL/GenBank/DDBJ databases">
        <authorList>
            <consortium name="DOE Joint Genome Institute"/>
            <person name="Mondo S.J."/>
            <person name="Chang Y."/>
            <person name="Wang Y."/>
            <person name="Ahrendt S."/>
            <person name="Andreopoulos W."/>
            <person name="Barry K."/>
            <person name="Beard J."/>
            <person name="Benny G.L."/>
            <person name="Blankenship S."/>
            <person name="Bonito G."/>
            <person name="Cuomo C."/>
            <person name="Desiro A."/>
            <person name="Gervers K.A."/>
            <person name="Hundley H."/>
            <person name="Kuo A."/>
            <person name="LaButti K."/>
            <person name="Lang B.F."/>
            <person name="Lipzen A."/>
            <person name="O'Donnell K."/>
            <person name="Pangilinan J."/>
            <person name="Reynolds N."/>
            <person name="Sandor L."/>
            <person name="Smith M.W."/>
            <person name="Tsang A."/>
            <person name="Grigoriev I.V."/>
            <person name="Stajich J.E."/>
            <person name="Spatafora J.W."/>
        </authorList>
    </citation>
    <scope>NUCLEOTIDE SEQUENCE</scope>
    <source>
        <strain evidence="8">RSA 2281</strain>
    </source>
</reference>
<reference evidence="8" key="1">
    <citation type="journal article" date="2022" name="IScience">
        <title>Evolution of zygomycete secretomes and the origins of terrestrial fungal ecologies.</title>
        <authorList>
            <person name="Chang Y."/>
            <person name="Wang Y."/>
            <person name="Mondo S."/>
            <person name="Ahrendt S."/>
            <person name="Andreopoulos W."/>
            <person name="Barry K."/>
            <person name="Beard J."/>
            <person name="Benny G.L."/>
            <person name="Blankenship S."/>
            <person name="Bonito G."/>
            <person name="Cuomo C."/>
            <person name="Desiro A."/>
            <person name="Gervers K.A."/>
            <person name="Hundley H."/>
            <person name="Kuo A."/>
            <person name="LaButti K."/>
            <person name="Lang B.F."/>
            <person name="Lipzen A."/>
            <person name="O'Donnell K."/>
            <person name="Pangilinan J."/>
            <person name="Reynolds N."/>
            <person name="Sandor L."/>
            <person name="Smith M.E."/>
            <person name="Tsang A."/>
            <person name="Grigoriev I.V."/>
            <person name="Stajich J.E."/>
            <person name="Spatafora J.W."/>
        </authorList>
    </citation>
    <scope>NUCLEOTIDE SEQUENCE</scope>
    <source>
        <strain evidence="8">RSA 2281</strain>
    </source>
</reference>
<dbReference type="InterPro" id="IPR031331">
    <property type="entry name" value="NEUT/ALK_ceramidase_C"/>
</dbReference>
<dbReference type="Proteomes" id="UP001209540">
    <property type="component" value="Unassembled WGS sequence"/>
</dbReference>
<sequence>MPRWIIFFSSIFFFISSFITTIITTTNAYEIGTGIGDMTGPISEVTLFGYGDLFQTGQGLLQRIYARAYLVHDPSTHKRVVFVNTDTQSMGDIVKSRVVERLQALYGNDTYTVHNVMLSSTHTHSSMGGYLQYTLFEIAVKGWIEETTRPMIDGIVQAIVQAHERLETGTISLNSGELLDTNINRSPKAYLLNPPEERAQYQYDVDKTMTVLGFHTDHKDIGFASWFAVHGVSVNSTNRLINGDNKGYAAYSAEHQYNGQERLAGKGPFVAGFFQSNEGDVSPNTFGAYCSGTEIPCDGSFDTKCPGSSRCFGRGPGWEISDYESNRIIGQNQADMAIRLFKHASQVLDGPVDFRQKYWDITKEPITKIDGSKGKPCRAAIGYGFAAGTTDNPAIDGIYQNMTHGTFFWDTLKNIVKRPSKHQVECQAPKAVILDTGEMTLPYEWQPHILDVQLFRIGNFYIAAVPAEFTTMSGRRLRKAIKNKLIELGTGNDETTIVLSGPANGYASYVTTYEEYQMQRFEGGGTAYGPYTLTAYIQAFEDLATSIATGTSIDHTSETLPDLTGKAFNFVPGAWPDRPRVAKNFGDVIRDIKATQRDREIVTLYGKSGTTVSATFVAGNPRHDVKLEDTYLTVERKLPSGEWQVVRNDHDYDTRFRWRYTNRLLGQSEATVEWDIGRDIPAGIYRLGYFGHHKEFISRKIIPHYGYSSEFTVEGRLNEQDYYCCDSDENHSCYGTSSMFRYMHPFMGYHH</sequence>
<evidence type="ECO:0000256" key="1">
    <source>
        <dbReference type="ARBA" id="ARBA00009835"/>
    </source>
</evidence>
<keyword evidence="5" id="KW-0746">Sphingolipid metabolism</keyword>
<evidence type="ECO:0000256" key="3">
    <source>
        <dbReference type="PIRSR" id="PIRSR606823-1"/>
    </source>
</evidence>
<feature type="binding site" evidence="4">
    <location>
        <position position="122"/>
    </location>
    <ligand>
        <name>Zn(2+)</name>
        <dbReference type="ChEBI" id="CHEBI:29105"/>
    </ligand>
</feature>